<dbReference type="STRING" id="1302272.FC96_GL000653"/>
<dbReference type="OrthoDB" id="2146420at2"/>
<keyword evidence="1" id="KW-1133">Transmembrane helix</keyword>
<dbReference type="AlphaFoldDB" id="A0A0R1HNK3"/>
<accession>A0A0R1HNK3</accession>
<dbReference type="PANTHER" id="PTHR40070">
    <property type="entry name" value="UPF0478 PROTEIN YTXG"/>
    <property type="match status" value="1"/>
</dbReference>
<gene>
    <name evidence="2" type="ORF">FC96_GL000653</name>
</gene>
<evidence type="ECO:0000256" key="1">
    <source>
        <dbReference type="SAM" id="Phobius"/>
    </source>
</evidence>
<dbReference type="RefSeq" id="WP_055679732.1">
    <property type="nucleotide sequence ID" value="NZ_AZCX01000011.1"/>
</dbReference>
<evidence type="ECO:0000313" key="3">
    <source>
        <dbReference type="Proteomes" id="UP000050911"/>
    </source>
</evidence>
<dbReference type="Proteomes" id="UP000050911">
    <property type="component" value="Unassembled WGS sequence"/>
</dbReference>
<dbReference type="EMBL" id="AZCX01000011">
    <property type="protein sequence ID" value="KRK47193.1"/>
    <property type="molecule type" value="Genomic_DNA"/>
</dbReference>
<dbReference type="PATRIC" id="fig|1302272.5.peg.652"/>
<dbReference type="InterPro" id="IPR009293">
    <property type="entry name" value="UPF0478"/>
</dbReference>
<evidence type="ECO:0000313" key="2">
    <source>
        <dbReference type="EMBL" id="KRK47193.1"/>
    </source>
</evidence>
<sequence length="133" mass="14188">MTPGQIAGLIAAGAFLLLVIFIGVFLMNMVRSLGEVTRSVKVMTEDIDVISKQAEDILSNANVLLEDVNQKVATIDPVFKAAADLGTSVSDLNDATRNLTGRVSSTAKKTAGAGIMSRLSRTAFNAYRNRKTK</sequence>
<dbReference type="Pfam" id="PF06103">
    <property type="entry name" value="DUF948"/>
    <property type="match status" value="1"/>
</dbReference>
<name>A0A0R1HNK3_9LACO</name>
<proteinExistence type="predicted"/>
<feature type="transmembrane region" description="Helical" evidence="1">
    <location>
        <begin position="6"/>
        <end position="30"/>
    </location>
</feature>
<dbReference type="PANTHER" id="PTHR40070:SF1">
    <property type="entry name" value="UPF0478 PROTEIN YTXG"/>
    <property type="match status" value="1"/>
</dbReference>
<comment type="caution">
    <text evidence="2">The sequence shown here is derived from an EMBL/GenBank/DDBJ whole genome shotgun (WGS) entry which is preliminary data.</text>
</comment>
<keyword evidence="1" id="KW-0472">Membrane</keyword>
<keyword evidence="1" id="KW-0812">Transmembrane</keyword>
<protein>
    <submittedName>
        <fullName evidence="2">Methyl-accepting chemotaxis-like protein</fullName>
    </submittedName>
</protein>
<reference evidence="2 3" key="1">
    <citation type="journal article" date="2015" name="Genome Announc.">
        <title>Expanding the biotechnology potential of lactobacilli through comparative genomics of 213 strains and associated genera.</title>
        <authorList>
            <person name="Sun Z."/>
            <person name="Harris H.M."/>
            <person name="McCann A."/>
            <person name="Guo C."/>
            <person name="Argimon S."/>
            <person name="Zhang W."/>
            <person name="Yang X."/>
            <person name="Jeffery I.B."/>
            <person name="Cooney J.C."/>
            <person name="Kagawa T.F."/>
            <person name="Liu W."/>
            <person name="Song Y."/>
            <person name="Salvetti E."/>
            <person name="Wrobel A."/>
            <person name="Rasinkangas P."/>
            <person name="Parkhill J."/>
            <person name="Rea M.C."/>
            <person name="O'Sullivan O."/>
            <person name="Ritari J."/>
            <person name="Douillard F.P."/>
            <person name="Paul Ross R."/>
            <person name="Yang R."/>
            <person name="Briner A.E."/>
            <person name="Felis G.E."/>
            <person name="de Vos W.M."/>
            <person name="Barrangou R."/>
            <person name="Klaenhammer T.R."/>
            <person name="Caufield P.W."/>
            <person name="Cui Y."/>
            <person name="Zhang H."/>
            <person name="O'Toole P.W."/>
        </authorList>
    </citation>
    <scope>NUCLEOTIDE SEQUENCE [LARGE SCALE GENOMIC DNA]</scope>
    <source>
        <strain evidence="2 3">JCM 15530</strain>
    </source>
</reference>
<organism evidence="2 3">
    <name type="scientific">Secundilactobacillus kimchicus JCM 15530</name>
    <dbReference type="NCBI Taxonomy" id="1302272"/>
    <lineage>
        <taxon>Bacteria</taxon>
        <taxon>Bacillati</taxon>
        <taxon>Bacillota</taxon>
        <taxon>Bacilli</taxon>
        <taxon>Lactobacillales</taxon>
        <taxon>Lactobacillaceae</taxon>
        <taxon>Secundilactobacillus</taxon>
    </lineage>
</organism>
<keyword evidence="3" id="KW-1185">Reference proteome</keyword>